<evidence type="ECO:0000313" key="1">
    <source>
        <dbReference type="EMBL" id="NWC13416.1"/>
    </source>
</evidence>
<dbReference type="RefSeq" id="WP_017128518.1">
    <property type="nucleotide sequence ID" value="NZ_JACAOK010000005.1"/>
</dbReference>
<dbReference type="EMBL" id="JACAQE010000002">
    <property type="protein sequence ID" value="NWC13416.1"/>
    <property type="molecule type" value="Genomic_DNA"/>
</dbReference>
<gene>
    <name evidence="1" type="ORF">HX845_07195</name>
</gene>
<dbReference type="Proteomes" id="UP000517547">
    <property type="component" value="Unassembled WGS sequence"/>
</dbReference>
<proteinExistence type="predicted"/>
<comment type="caution">
    <text evidence="1">The sequence shown here is derived from an EMBL/GenBank/DDBJ whole genome shotgun (WGS) entry which is preliminary data.</text>
</comment>
<accession>A0A7Y7XWN9</accession>
<organism evidence="1 2">
    <name type="scientific">Pseudomonas gingeri</name>
    <dbReference type="NCBI Taxonomy" id="117681"/>
    <lineage>
        <taxon>Bacteria</taxon>
        <taxon>Pseudomonadati</taxon>
        <taxon>Pseudomonadota</taxon>
        <taxon>Gammaproteobacteria</taxon>
        <taxon>Pseudomonadales</taxon>
        <taxon>Pseudomonadaceae</taxon>
        <taxon>Pseudomonas</taxon>
    </lineage>
</organism>
<evidence type="ECO:0000313" key="2">
    <source>
        <dbReference type="Proteomes" id="UP000517547"/>
    </source>
</evidence>
<name>A0A7Y7XWN9_9PSED</name>
<protein>
    <submittedName>
        <fullName evidence="1">Uncharacterized protein</fullName>
    </submittedName>
</protein>
<sequence length="121" mass="13630">MKPSACTQQQLELLKLPIVITADVWSEAVDIDRQPSIAKHGFRLSSVLHAAYSAIVFKTWVEVPPYFDFSLDHFAPWTCQSGATWLDLRLLVVHDEETPIALKIMLRHEAVGADTPIPQLH</sequence>
<dbReference type="AlphaFoldDB" id="A0A7Y7XWN9"/>
<reference evidence="1 2" key="1">
    <citation type="submission" date="2020-04" db="EMBL/GenBank/DDBJ databases">
        <title>Molecular characterization of pseudomonads from Agaricus bisporus reveal novel blotch 2 pathogens in Western Europe.</title>
        <authorList>
            <person name="Taparia T."/>
            <person name="Krijger M."/>
            <person name="Haynes E."/>
            <person name="Elpinstone J.G."/>
            <person name="Noble R."/>
            <person name="Van Der Wolf J."/>
        </authorList>
    </citation>
    <scope>NUCLEOTIDE SEQUENCE [LARGE SCALE GENOMIC DNA]</scope>
    <source>
        <strain evidence="1 2">IPO3738</strain>
    </source>
</reference>